<protein>
    <submittedName>
        <fullName evidence="2">Putative nuclease of putative toxin-antitoxin system</fullName>
    </submittedName>
</protein>
<feature type="domain" description="DUF5615" evidence="1">
    <location>
        <begin position="1"/>
        <end position="103"/>
    </location>
</feature>
<reference evidence="2 3" key="1">
    <citation type="submission" date="2020-08" db="EMBL/GenBank/DDBJ databases">
        <title>Genomic Encyclopedia of Type Strains, Phase IV (KMG-IV): sequencing the most valuable type-strain genomes for metagenomic binning, comparative biology and taxonomic classification.</title>
        <authorList>
            <person name="Goeker M."/>
        </authorList>
    </citation>
    <scope>NUCLEOTIDE SEQUENCE [LARGE SCALE GENOMIC DNA]</scope>
    <source>
        <strain evidence="2 3">DSM 23562</strain>
    </source>
</reference>
<name>A0A7W9W7W2_ARMRO</name>
<sequence>MKLLLDQGLPFRNAALLRAQGVDGVHTEELGLGLARDEEILAHARREQRTVVTLDSDFHTLLACTGASKPSVIRLRIEGLSAEGVAALVPQVLDGLTATLPQGVAASVDSLHQVRVRPLPL</sequence>
<dbReference type="AlphaFoldDB" id="A0A7W9W7W2"/>
<evidence type="ECO:0000259" key="1">
    <source>
        <dbReference type="Pfam" id="PF18480"/>
    </source>
</evidence>
<keyword evidence="3" id="KW-1185">Reference proteome</keyword>
<accession>A0A7W9W7W2</accession>
<evidence type="ECO:0000313" key="2">
    <source>
        <dbReference type="EMBL" id="MBB6051646.1"/>
    </source>
</evidence>
<dbReference type="InterPro" id="IPR041049">
    <property type="entry name" value="DUF5615"/>
</dbReference>
<dbReference type="EMBL" id="JACHGW010000003">
    <property type="protein sequence ID" value="MBB6051646.1"/>
    <property type="molecule type" value="Genomic_DNA"/>
</dbReference>
<dbReference type="Pfam" id="PF18480">
    <property type="entry name" value="DUF5615"/>
    <property type="match status" value="1"/>
</dbReference>
<comment type="caution">
    <text evidence="2">The sequence shown here is derived from an EMBL/GenBank/DDBJ whole genome shotgun (WGS) entry which is preliminary data.</text>
</comment>
<gene>
    <name evidence="2" type="ORF">HNQ39_003456</name>
</gene>
<proteinExistence type="predicted"/>
<organism evidence="2 3">
    <name type="scientific">Armatimonas rosea</name>
    <dbReference type="NCBI Taxonomy" id="685828"/>
    <lineage>
        <taxon>Bacteria</taxon>
        <taxon>Bacillati</taxon>
        <taxon>Armatimonadota</taxon>
        <taxon>Armatimonadia</taxon>
        <taxon>Armatimonadales</taxon>
        <taxon>Armatimonadaceae</taxon>
        <taxon>Armatimonas</taxon>
    </lineage>
</organism>
<dbReference type="Proteomes" id="UP000520814">
    <property type="component" value="Unassembled WGS sequence"/>
</dbReference>
<evidence type="ECO:0000313" key="3">
    <source>
        <dbReference type="Proteomes" id="UP000520814"/>
    </source>
</evidence>
<dbReference type="RefSeq" id="WP_184199023.1">
    <property type="nucleotide sequence ID" value="NZ_JACHGW010000003.1"/>
</dbReference>